<feature type="transmembrane region" description="Helical" evidence="1">
    <location>
        <begin position="61"/>
        <end position="84"/>
    </location>
</feature>
<dbReference type="KEGG" id="asd:AS9A_1684"/>
<keyword evidence="1" id="KW-0812">Transmembrane</keyword>
<organism evidence="2 3">
    <name type="scientific">Hoyosella subflava (strain DSM 45089 / JCM 17490 / NBRC 109087 / DQS3-9A1)</name>
    <name type="common">Amycolicicoccus subflavus</name>
    <dbReference type="NCBI Taxonomy" id="443218"/>
    <lineage>
        <taxon>Bacteria</taxon>
        <taxon>Bacillati</taxon>
        <taxon>Actinomycetota</taxon>
        <taxon>Actinomycetes</taxon>
        <taxon>Mycobacteriales</taxon>
        <taxon>Hoyosellaceae</taxon>
        <taxon>Hoyosella</taxon>
    </lineage>
</organism>
<gene>
    <name evidence="2" type="ordered locus">AS9A_1684</name>
</gene>
<evidence type="ECO:0000256" key="1">
    <source>
        <dbReference type="SAM" id="Phobius"/>
    </source>
</evidence>
<dbReference type="AlphaFoldDB" id="F6EKJ7"/>
<feature type="transmembrane region" description="Helical" evidence="1">
    <location>
        <begin position="208"/>
        <end position="228"/>
    </location>
</feature>
<evidence type="ECO:0000313" key="2">
    <source>
        <dbReference type="EMBL" id="AEF40133.1"/>
    </source>
</evidence>
<reference evidence="2 3" key="1">
    <citation type="journal article" date="2011" name="J. Bacteriol.">
        <title>Complete genome sequence of Amycolicicoccus subflavus DQS3-9A1T, an actinomycete isolated from crude oil-polluted soil.</title>
        <authorList>
            <person name="Cai M."/>
            <person name="Chen W.M."/>
            <person name="Nie Y."/>
            <person name="Chi C.Q."/>
            <person name="Wang Y.N."/>
            <person name="Tang Y.Q."/>
            <person name="Li G.Y."/>
            <person name="Wu X.L."/>
        </authorList>
    </citation>
    <scope>NUCLEOTIDE SEQUENCE [LARGE SCALE GENOMIC DNA]</scope>
    <source>
        <strain evidence="3">DSM 45089 / DQS3-9A1</strain>
    </source>
</reference>
<dbReference type="EMBL" id="CP002786">
    <property type="protein sequence ID" value="AEF40133.1"/>
    <property type="molecule type" value="Genomic_DNA"/>
</dbReference>
<feature type="transmembrane region" description="Helical" evidence="1">
    <location>
        <begin position="131"/>
        <end position="152"/>
    </location>
</feature>
<accession>F6EKJ7</accession>
<dbReference type="eggNOG" id="ENOG5032STM">
    <property type="taxonomic scope" value="Bacteria"/>
</dbReference>
<dbReference type="Proteomes" id="UP000009235">
    <property type="component" value="Chromosome"/>
</dbReference>
<dbReference type="HOGENOM" id="CLU_1192787_0_0_11"/>
<feature type="transmembrane region" description="Helical" evidence="1">
    <location>
        <begin position="33"/>
        <end position="55"/>
    </location>
</feature>
<feature type="transmembrane region" description="Helical" evidence="1">
    <location>
        <begin position="91"/>
        <end position="111"/>
    </location>
</feature>
<name>F6EKJ7_HOYSD</name>
<proteinExistence type="predicted"/>
<feature type="transmembrane region" description="Helical" evidence="1">
    <location>
        <begin position="164"/>
        <end position="188"/>
    </location>
</feature>
<keyword evidence="1" id="KW-1133">Transmembrane helix</keyword>
<keyword evidence="3" id="KW-1185">Reference proteome</keyword>
<evidence type="ECO:0000313" key="3">
    <source>
        <dbReference type="Proteomes" id="UP000009235"/>
    </source>
</evidence>
<keyword evidence="1" id="KW-0472">Membrane</keyword>
<sequence>MLVPSLPEALHGLLTMNSSASEPEHVVQRIATVAWLAIGLGLAVQILIVVTKLVFGSDLPGVGFLASLAQGVTWSVVVCVGIAVGTVIMRASVTIAGVLGFVCAPLALGLARGAQRGVNELIGEPVGTVTASLALIALLKAFQYGLLGFLLARLVRRHVDRARPYLILGAISGVVFGGIIVTATALSATSSGAELTMPDLAGLTVNELLFPIGCAMVVFTAQSVARFARPAS</sequence>
<protein>
    <submittedName>
        <fullName evidence="2">Uncharacterized protein</fullName>
    </submittedName>
</protein>